<comment type="subcellular location">
    <subcellularLocation>
        <location evidence="1">Cell membrane</location>
        <topology evidence="1">Multi-pass membrane protein</topology>
    </subcellularLocation>
</comment>
<evidence type="ECO:0000256" key="6">
    <source>
        <dbReference type="SAM" id="Phobius"/>
    </source>
</evidence>
<evidence type="ECO:0000256" key="4">
    <source>
        <dbReference type="ARBA" id="ARBA00022989"/>
    </source>
</evidence>
<dbReference type="Proteomes" id="UP000028653">
    <property type="component" value="Unassembled WGS sequence"/>
</dbReference>
<dbReference type="OrthoDB" id="9769862at2"/>
<dbReference type="RefSeq" id="WP_034496586.1">
    <property type="nucleotide sequence ID" value="NZ_JMPI01000034.1"/>
</dbReference>
<feature type="transmembrane region" description="Helical" evidence="6">
    <location>
        <begin position="336"/>
        <end position="352"/>
    </location>
</feature>
<dbReference type="eggNOG" id="COG2244">
    <property type="taxonomic scope" value="Bacteria"/>
</dbReference>
<feature type="transmembrane region" description="Helical" evidence="6">
    <location>
        <begin position="364"/>
        <end position="384"/>
    </location>
</feature>
<dbReference type="CDD" id="cd13125">
    <property type="entry name" value="MATE_like_10"/>
    <property type="match status" value="1"/>
</dbReference>
<keyword evidence="4 6" id="KW-1133">Transmembrane helix</keyword>
<reference evidence="7 8" key="1">
    <citation type="submission" date="2014-05" db="EMBL/GenBank/DDBJ databases">
        <title>ATOL: Assembling a taxonomically balanced genome-scale reconstruction of the evolutionary history of the Enterobacteriaceae.</title>
        <authorList>
            <person name="Plunkett G.III."/>
            <person name="Neeno-Eckwall E.C."/>
            <person name="Glasner J.D."/>
            <person name="Perna N.T."/>
        </authorList>
    </citation>
    <scope>NUCLEOTIDE SEQUENCE [LARGE SCALE GENOMIC DNA]</scope>
    <source>
        <strain evidence="7 8">ATCC 33320</strain>
    </source>
</reference>
<feature type="transmembrane region" description="Helical" evidence="6">
    <location>
        <begin position="44"/>
        <end position="64"/>
    </location>
</feature>
<dbReference type="InterPro" id="IPR050833">
    <property type="entry name" value="Poly_Biosynth_Transport"/>
</dbReference>
<sequence length="422" mass="47680">MKKFLQVTILSAIYTFFKMIAGFVIGKFVAVYTGPTGIAMLGQVQSLMTILTGITTAPVSTGLVRYTAENWSNGEKACAPWWSACFKVTALFTFLIIPLVILFSSKLSTLLFDDKTYIWVIVFACCILPFSIFNTLISSVLNGQQRYKQYILLGMLSVFVSTIVMSLLIFSFNLKGALVATALNSGVAGLVLICFCLNKSWFRIKYWWGETDGEKIFQIIKYTLMALTAVISMPVALLLIRKILIAKTGWESAGQWQAVWKISEIYLGVVTIALSTYFLPRLAILKNSVLIRNEINSTIFYVLFVTTCMGLGIYFLRDEIISILFTEKFRMARELFLLQLTGDVIKVAGFLYSYTLQAQGHSKIFISSELIFSLIFVIASYYLINIFGVQGANVSYLITYVMYFFFAFVFTNHFNVRNEKSR</sequence>
<dbReference type="EMBL" id="JMPI01000034">
    <property type="protein sequence ID" value="KFC80958.1"/>
    <property type="molecule type" value="Genomic_DNA"/>
</dbReference>
<dbReference type="PANTHER" id="PTHR30250">
    <property type="entry name" value="PST FAMILY PREDICTED COLANIC ACID TRANSPORTER"/>
    <property type="match status" value="1"/>
</dbReference>
<evidence type="ECO:0000256" key="2">
    <source>
        <dbReference type="ARBA" id="ARBA00022475"/>
    </source>
</evidence>
<feature type="transmembrane region" description="Helical" evidence="6">
    <location>
        <begin position="299"/>
        <end position="316"/>
    </location>
</feature>
<gene>
    <name evidence="7" type="ORF">GBAG_2604</name>
</gene>
<feature type="transmembrane region" description="Helical" evidence="6">
    <location>
        <begin position="12"/>
        <end position="32"/>
    </location>
</feature>
<protein>
    <submittedName>
        <fullName evidence="7">WzxE family protein</fullName>
    </submittedName>
</protein>
<dbReference type="GO" id="GO:0009246">
    <property type="term" value="P:enterobacterial common antigen biosynthetic process"/>
    <property type="evidence" value="ECO:0007669"/>
    <property type="project" value="InterPro"/>
</dbReference>
<evidence type="ECO:0000313" key="7">
    <source>
        <dbReference type="EMBL" id="KFC80958.1"/>
    </source>
</evidence>
<keyword evidence="2" id="KW-1003">Cell membrane</keyword>
<keyword evidence="8" id="KW-1185">Reference proteome</keyword>
<dbReference type="GO" id="GO:0005886">
    <property type="term" value="C:plasma membrane"/>
    <property type="evidence" value="ECO:0007669"/>
    <property type="project" value="UniProtKB-SubCell"/>
</dbReference>
<feature type="transmembrane region" description="Helical" evidence="6">
    <location>
        <begin position="219"/>
        <end position="240"/>
    </location>
</feature>
<feature type="transmembrane region" description="Helical" evidence="6">
    <location>
        <begin position="260"/>
        <end position="279"/>
    </location>
</feature>
<feature type="transmembrane region" description="Helical" evidence="6">
    <location>
        <begin position="117"/>
        <end position="138"/>
    </location>
</feature>
<keyword evidence="5 6" id="KW-0472">Membrane</keyword>
<comment type="caution">
    <text evidence="7">The sequence shown here is derived from an EMBL/GenBank/DDBJ whole genome shotgun (WGS) entry which is preliminary data.</text>
</comment>
<keyword evidence="3 6" id="KW-0812">Transmembrane</keyword>
<feature type="transmembrane region" description="Helical" evidence="6">
    <location>
        <begin position="396"/>
        <end position="416"/>
    </location>
</feature>
<dbReference type="PANTHER" id="PTHR30250:SF30">
    <property type="entry name" value="LIPID III FLIPPASE"/>
    <property type="match status" value="1"/>
</dbReference>
<dbReference type="InterPro" id="IPR044550">
    <property type="entry name" value="WzxE"/>
</dbReference>
<dbReference type="STRING" id="1006004.GBAG_2604"/>
<proteinExistence type="predicted"/>
<feature type="transmembrane region" description="Helical" evidence="6">
    <location>
        <begin position="84"/>
        <end position="105"/>
    </location>
</feature>
<feature type="transmembrane region" description="Helical" evidence="6">
    <location>
        <begin position="150"/>
        <end position="172"/>
    </location>
</feature>
<evidence type="ECO:0000313" key="8">
    <source>
        <dbReference type="Proteomes" id="UP000028653"/>
    </source>
</evidence>
<dbReference type="AlphaFoldDB" id="A0A085GB63"/>
<feature type="transmembrane region" description="Helical" evidence="6">
    <location>
        <begin position="178"/>
        <end position="198"/>
    </location>
</feature>
<organism evidence="7 8">
    <name type="scientific">Buttiauxella agrestis ATCC 33320</name>
    <dbReference type="NCBI Taxonomy" id="1006004"/>
    <lineage>
        <taxon>Bacteria</taxon>
        <taxon>Pseudomonadati</taxon>
        <taxon>Pseudomonadota</taxon>
        <taxon>Gammaproteobacteria</taxon>
        <taxon>Enterobacterales</taxon>
        <taxon>Enterobacteriaceae</taxon>
        <taxon>Buttiauxella</taxon>
    </lineage>
</organism>
<evidence type="ECO:0000256" key="3">
    <source>
        <dbReference type="ARBA" id="ARBA00022692"/>
    </source>
</evidence>
<evidence type="ECO:0000256" key="5">
    <source>
        <dbReference type="ARBA" id="ARBA00023136"/>
    </source>
</evidence>
<accession>A0A085GB63</accession>
<name>A0A085GB63_9ENTR</name>
<evidence type="ECO:0000256" key="1">
    <source>
        <dbReference type="ARBA" id="ARBA00004651"/>
    </source>
</evidence>